<dbReference type="SMART" id="SM00256">
    <property type="entry name" value="FBOX"/>
    <property type="match status" value="1"/>
</dbReference>
<dbReference type="InterPro" id="IPR036047">
    <property type="entry name" value="F-box-like_dom_sf"/>
</dbReference>
<dbReference type="PANTHER" id="PTHR46344">
    <property type="entry name" value="OS02G0202900 PROTEIN"/>
    <property type="match status" value="1"/>
</dbReference>
<feature type="compositionally biased region" description="Low complexity" evidence="3">
    <location>
        <begin position="425"/>
        <end position="437"/>
    </location>
</feature>
<dbReference type="AlphaFoldDB" id="A0A7J7D1X0"/>
<proteinExistence type="predicted"/>
<sequence length="474" mass="52285">MGAILSLAGPKCKTSEYSEVPQNDGCKRQKISSNIFEESPRLIPSLPDEISILILARIPRICYFNLRLVSQKWKATIMTPELLKLRKELGRTEEWVYILTKSEDDKLFWHALDPSSRKWQRLPPLPSILCEEEPSKGLSGLWNMIGPSINIADLLRRWLGRKDAMDEIPFCGSAIGAVNGCIYLLGGFSRSSAMKCVWRFDPISNVWSEANPMSVGRAYCKTGILNNKLYVVGGVSRGPGGLSPLRSAEVYDPCSDTWSQVPSMPFSKAQALPTPFLVDMLKPIATGMISYSGRLCVPQSLYSWPFFVDVGGEMYDPETNSWTEMPVGMGEGWPARRAGTKVSVVVDDELYALDPSNSLDSGKIKVYDQREDAWKVVIGKVPICDFSDAESPSLLAAFHGKLHVIAKDASRQIEVLQADLRDDLGSSPSSSSSSPGSLEEHPDLLPESDTVVWKVIAARDFGSAELVSCQVLEI</sequence>
<dbReference type="Pfam" id="PF01344">
    <property type="entry name" value="Kelch_1"/>
    <property type="match status" value="2"/>
</dbReference>
<dbReference type="SUPFAM" id="SSF81383">
    <property type="entry name" value="F-box domain"/>
    <property type="match status" value="1"/>
</dbReference>
<evidence type="ECO:0000259" key="4">
    <source>
        <dbReference type="PROSITE" id="PS50181"/>
    </source>
</evidence>
<gene>
    <name evidence="5" type="ORF">HS088_TW11G00334</name>
</gene>
<feature type="domain" description="F-box" evidence="4">
    <location>
        <begin position="40"/>
        <end position="86"/>
    </location>
</feature>
<dbReference type="InParanoid" id="A0A7J7D1X0"/>
<dbReference type="SMART" id="SM00612">
    <property type="entry name" value="Kelch"/>
    <property type="match status" value="2"/>
</dbReference>
<dbReference type="PROSITE" id="PS50181">
    <property type="entry name" value="FBOX"/>
    <property type="match status" value="1"/>
</dbReference>
<dbReference type="Gene3D" id="1.20.1280.50">
    <property type="match status" value="1"/>
</dbReference>
<dbReference type="Gene3D" id="2.120.10.80">
    <property type="entry name" value="Kelch-type beta propeller"/>
    <property type="match status" value="2"/>
</dbReference>
<evidence type="ECO:0000256" key="2">
    <source>
        <dbReference type="ARBA" id="ARBA00022737"/>
    </source>
</evidence>
<dbReference type="InterPro" id="IPR001810">
    <property type="entry name" value="F-box_dom"/>
</dbReference>
<dbReference type="InterPro" id="IPR006652">
    <property type="entry name" value="Kelch_1"/>
</dbReference>
<keyword evidence="2" id="KW-0677">Repeat</keyword>
<evidence type="ECO:0000256" key="3">
    <source>
        <dbReference type="SAM" id="MobiDB-lite"/>
    </source>
</evidence>
<dbReference type="InterPro" id="IPR015915">
    <property type="entry name" value="Kelch-typ_b-propeller"/>
</dbReference>
<dbReference type="Proteomes" id="UP000593562">
    <property type="component" value="Unassembled WGS sequence"/>
</dbReference>
<accession>A0A7J7D1X0</accession>
<protein>
    <submittedName>
        <fullName evidence="5">F-box/kelch-repeat protein</fullName>
    </submittedName>
</protein>
<dbReference type="FunCoup" id="A0A7J7D1X0">
    <property type="interactions" value="2036"/>
</dbReference>
<evidence type="ECO:0000313" key="6">
    <source>
        <dbReference type="Proteomes" id="UP000593562"/>
    </source>
</evidence>
<keyword evidence="6" id="KW-1185">Reference proteome</keyword>
<feature type="region of interest" description="Disordered" evidence="3">
    <location>
        <begin position="422"/>
        <end position="444"/>
    </location>
</feature>
<reference evidence="5 6" key="1">
    <citation type="journal article" date="2020" name="Nat. Commun.">
        <title>Genome of Tripterygium wilfordii and identification of cytochrome P450 involved in triptolide biosynthesis.</title>
        <authorList>
            <person name="Tu L."/>
            <person name="Su P."/>
            <person name="Zhang Z."/>
            <person name="Gao L."/>
            <person name="Wang J."/>
            <person name="Hu T."/>
            <person name="Zhou J."/>
            <person name="Zhang Y."/>
            <person name="Zhao Y."/>
            <person name="Liu Y."/>
            <person name="Song Y."/>
            <person name="Tong Y."/>
            <person name="Lu Y."/>
            <person name="Yang J."/>
            <person name="Xu C."/>
            <person name="Jia M."/>
            <person name="Peters R.J."/>
            <person name="Huang L."/>
            <person name="Gao W."/>
        </authorList>
    </citation>
    <scope>NUCLEOTIDE SEQUENCE [LARGE SCALE GENOMIC DNA]</scope>
    <source>
        <strain evidence="6">cv. XIE 37</strain>
        <tissue evidence="5">Leaf</tissue>
    </source>
</reference>
<dbReference type="OrthoDB" id="45365at2759"/>
<evidence type="ECO:0000256" key="1">
    <source>
        <dbReference type="ARBA" id="ARBA00022441"/>
    </source>
</evidence>
<dbReference type="SUPFAM" id="SSF117281">
    <property type="entry name" value="Kelch motif"/>
    <property type="match status" value="1"/>
</dbReference>
<keyword evidence="1" id="KW-0880">Kelch repeat</keyword>
<evidence type="ECO:0000313" key="5">
    <source>
        <dbReference type="EMBL" id="KAF5740268.1"/>
    </source>
</evidence>
<dbReference type="Pfam" id="PF00646">
    <property type="entry name" value="F-box"/>
    <property type="match status" value="1"/>
</dbReference>
<comment type="caution">
    <text evidence="5">The sequence shown here is derived from an EMBL/GenBank/DDBJ whole genome shotgun (WGS) entry which is preliminary data.</text>
</comment>
<name>A0A7J7D1X0_TRIWF</name>
<organism evidence="5 6">
    <name type="scientific">Tripterygium wilfordii</name>
    <name type="common">Thunder God vine</name>
    <dbReference type="NCBI Taxonomy" id="458696"/>
    <lineage>
        <taxon>Eukaryota</taxon>
        <taxon>Viridiplantae</taxon>
        <taxon>Streptophyta</taxon>
        <taxon>Embryophyta</taxon>
        <taxon>Tracheophyta</taxon>
        <taxon>Spermatophyta</taxon>
        <taxon>Magnoliopsida</taxon>
        <taxon>eudicotyledons</taxon>
        <taxon>Gunneridae</taxon>
        <taxon>Pentapetalae</taxon>
        <taxon>rosids</taxon>
        <taxon>fabids</taxon>
        <taxon>Celastrales</taxon>
        <taxon>Celastraceae</taxon>
        <taxon>Tripterygium</taxon>
    </lineage>
</organism>
<dbReference type="PANTHER" id="PTHR46344:SF27">
    <property type="entry name" value="KELCH REPEAT SUPERFAMILY PROTEIN"/>
    <property type="match status" value="1"/>
</dbReference>
<dbReference type="EMBL" id="JAAARO010000011">
    <property type="protein sequence ID" value="KAF5740268.1"/>
    <property type="molecule type" value="Genomic_DNA"/>
</dbReference>
<dbReference type="CDD" id="cd22152">
    <property type="entry name" value="F-box_AtAFR-like"/>
    <property type="match status" value="1"/>
</dbReference>